<feature type="region of interest" description="Disordered" evidence="7">
    <location>
        <begin position="226"/>
        <end position="549"/>
    </location>
</feature>
<keyword evidence="10" id="KW-1185">Reference proteome</keyword>
<feature type="compositionally biased region" description="Basic and acidic residues" evidence="7">
    <location>
        <begin position="412"/>
        <end position="433"/>
    </location>
</feature>
<dbReference type="OrthoDB" id="370884at2759"/>
<gene>
    <name evidence="9" type="ORF">STAS_22965</name>
</gene>
<dbReference type="PANTHER" id="PTHR13468:SF22">
    <property type="entry name" value="DEK DOMAIN-CONTAINING CHROMATIN-ASSOCIATED PROTEIN 3"/>
    <property type="match status" value="1"/>
</dbReference>
<name>A0A5A7QKR8_STRAF</name>
<protein>
    <submittedName>
        <fullName evidence="9">DEK domain-containing chromatin associated protein</fullName>
    </submittedName>
</protein>
<evidence type="ECO:0000256" key="7">
    <source>
        <dbReference type="SAM" id="MobiDB-lite"/>
    </source>
</evidence>
<dbReference type="GO" id="GO:0042393">
    <property type="term" value="F:histone binding"/>
    <property type="evidence" value="ECO:0007669"/>
    <property type="project" value="TreeGrafter"/>
</dbReference>
<dbReference type="GO" id="GO:2000779">
    <property type="term" value="P:regulation of double-strand break repair"/>
    <property type="evidence" value="ECO:0007669"/>
    <property type="project" value="TreeGrafter"/>
</dbReference>
<evidence type="ECO:0000313" key="9">
    <source>
        <dbReference type="EMBL" id="GER45973.1"/>
    </source>
</evidence>
<dbReference type="AlphaFoldDB" id="A0A5A7QKR8"/>
<evidence type="ECO:0000256" key="6">
    <source>
        <dbReference type="ARBA" id="ARBA00023242"/>
    </source>
</evidence>
<dbReference type="SUPFAM" id="SSF109715">
    <property type="entry name" value="DEK C-terminal domain"/>
    <property type="match status" value="1"/>
</dbReference>
<dbReference type="GO" id="GO:0006325">
    <property type="term" value="P:chromatin organization"/>
    <property type="evidence" value="ECO:0007669"/>
    <property type="project" value="UniProtKB-KW"/>
</dbReference>
<sequence>MGEIDVVTEEVKDDKPKEKSVSKKRPRSRTSLSRKNNSDEKETVEKEKEQKPLTERDTKEPKTAAKKKEKEPKTPVTSIIERPVRERKSVERLVTTIEKDSIKDVIIEKGRGTALKDIPNVAYKLSRKKNEDILKLLHTVLFGRRGKAGQLKNNISRFSGFVWHDNEEKQLTTLKEKLDKFVKEKLVEFCEVLDVPISKVNLKKEDIIVKLIEFLVEPHATTADLLAEEEQGKKRKRVVKSDSTPSKGPAKSQKKTAGTMSTHGEPEDESEEREEEEDEKKDDLNGVPENSDDEMSEQAKTEEKGSICGKESIEQKVEQKSRSSMPSAEKVSRGRAKTKKVTVSKTSNTPPKNAPAKSSNRSKSDKNNGAVISSDKKKQEPNAGKYSDKKKEEPTTKISLDEKNKGKSTKMSSDKKKEESTAMKSSNEKKELTTTKSSDNEVEESTTKNSLDNKEEEAAAKKSYGKKKEEPTTKKSAVKKKEPTTKKSGDKRKEESITKKEEPVKKSSTPKKTSVSNKSLSKESTGKSILKVNDNAKEEAPEPSNDDIRKSVCKILMEVDFNTASFTDVMKLLAQQFDVDLTPRKADIRGMIQQELTKLAETDDEEDDASKDEKNPSSGVKA</sequence>
<dbReference type="PANTHER" id="PTHR13468">
    <property type="entry name" value="DEK PROTEIN"/>
    <property type="match status" value="1"/>
</dbReference>
<evidence type="ECO:0000256" key="2">
    <source>
        <dbReference type="ARBA" id="ARBA00022853"/>
    </source>
</evidence>
<organism evidence="9 10">
    <name type="scientific">Striga asiatica</name>
    <name type="common">Asiatic witchweed</name>
    <name type="synonym">Buchnera asiatica</name>
    <dbReference type="NCBI Taxonomy" id="4170"/>
    <lineage>
        <taxon>Eukaryota</taxon>
        <taxon>Viridiplantae</taxon>
        <taxon>Streptophyta</taxon>
        <taxon>Embryophyta</taxon>
        <taxon>Tracheophyta</taxon>
        <taxon>Spermatophyta</taxon>
        <taxon>Magnoliopsida</taxon>
        <taxon>eudicotyledons</taxon>
        <taxon>Gunneridae</taxon>
        <taxon>Pentapetalae</taxon>
        <taxon>asterids</taxon>
        <taxon>lamiids</taxon>
        <taxon>Lamiales</taxon>
        <taxon>Orobanchaceae</taxon>
        <taxon>Buchnereae</taxon>
        <taxon>Striga</taxon>
    </lineage>
</organism>
<dbReference type="Proteomes" id="UP000325081">
    <property type="component" value="Unassembled WGS sequence"/>
</dbReference>
<keyword evidence="6" id="KW-0539">Nucleus</keyword>
<keyword evidence="2" id="KW-0156">Chromatin regulator</keyword>
<dbReference type="InterPro" id="IPR044198">
    <property type="entry name" value="DEK"/>
</dbReference>
<keyword evidence="5" id="KW-0804">Transcription</keyword>
<dbReference type="GO" id="GO:0005730">
    <property type="term" value="C:nucleolus"/>
    <property type="evidence" value="ECO:0007669"/>
    <property type="project" value="UniProtKB-SubCell"/>
</dbReference>
<dbReference type="EMBL" id="BKCP01007404">
    <property type="protein sequence ID" value="GER45973.1"/>
    <property type="molecule type" value="Genomic_DNA"/>
</dbReference>
<keyword evidence="4" id="KW-0238">DNA-binding</keyword>
<accession>A0A5A7QKR8</accession>
<proteinExistence type="predicted"/>
<feature type="compositionally biased region" description="Basic and acidic residues" evidence="7">
    <location>
        <begin position="534"/>
        <end position="549"/>
    </location>
</feature>
<dbReference type="GO" id="GO:0003677">
    <property type="term" value="F:DNA binding"/>
    <property type="evidence" value="ECO:0007669"/>
    <property type="project" value="UniProtKB-KW"/>
</dbReference>
<evidence type="ECO:0000256" key="3">
    <source>
        <dbReference type="ARBA" id="ARBA00023015"/>
    </source>
</evidence>
<feature type="compositionally biased region" description="Basic and acidic residues" evidence="7">
    <location>
        <begin position="374"/>
        <end position="405"/>
    </location>
</feature>
<feature type="compositionally biased region" description="Low complexity" evidence="7">
    <location>
        <begin position="506"/>
        <end position="519"/>
    </location>
</feature>
<evidence type="ECO:0000256" key="5">
    <source>
        <dbReference type="ARBA" id="ARBA00023163"/>
    </source>
</evidence>
<reference evidence="10" key="1">
    <citation type="journal article" date="2019" name="Curr. Biol.">
        <title>Genome Sequence of Striga asiatica Provides Insight into the Evolution of Plant Parasitism.</title>
        <authorList>
            <person name="Yoshida S."/>
            <person name="Kim S."/>
            <person name="Wafula E.K."/>
            <person name="Tanskanen J."/>
            <person name="Kim Y.M."/>
            <person name="Honaas L."/>
            <person name="Yang Z."/>
            <person name="Spallek T."/>
            <person name="Conn C.E."/>
            <person name="Ichihashi Y."/>
            <person name="Cheong K."/>
            <person name="Cui S."/>
            <person name="Der J.P."/>
            <person name="Gundlach H."/>
            <person name="Jiao Y."/>
            <person name="Hori C."/>
            <person name="Ishida J.K."/>
            <person name="Kasahara H."/>
            <person name="Kiba T."/>
            <person name="Kim M.S."/>
            <person name="Koo N."/>
            <person name="Laohavisit A."/>
            <person name="Lee Y.H."/>
            <person name="Lumba S."/>
            <person name="McCourt P."/>
            <person name="Mortimer J.C."/>
            <person name="Mutuku J.M."/>
            <person name="Nomura T."/>
            <person name="Sasaki-Sekimoto Y."/>
            <person name="Seto Y."/>
            <person name="Wang Y."/>
            <person name="Wakatake T."/>
            <person name="Sakakibara H."/>
            <person name="Demura T."/>
            <person name="Yamaguchi S."/>
            <person name="Yoneyama K."/>
            <person name="Manabe R.I."/>
            <person name="Nelson D.C."/>
            <person name="Schulman A.H."/>
            <person name="Timko M.P."/>
            <person name="dePamphilis C.W."/>
            <person name="Choi D."/>
            <person name="Shirasu K."/>
        </authorList>
    </citation>
    <scope>NUCLEOTIDE SEQUENCE [LARGE SCALE GENOMIC DNA]</scope>
    <source>
        <strain evidence="10">cv. UVA1</strain>
    </source>
</reference>
<dbReference type="PROSITE" id="PS51998">
    <property type="entry name" value="DEK_C"/>
    <property type="match status" value="1"/>
</dbReference>
<dbReference type="FunFam" id="1.10.10.60:FF:000220">
    <property type="entry name" value="DEK domain-containing chromatin associated protein"/>
    <property type="match status" value="1"/>
</dbReference>
<evidence type="ECO:0000313" key="10">
    <source>
        <dbReference type="Proteomes" id="UP000325081"/>
    </source>
</evidence>
<dbReference type="Gene3D" id="1.10.10.60">
    <property type="entry name" value="Homeodomain-like"/>
    <property type="match status" value="1"/>
</dbReference>
<feature type="region of interest" description="Disordered" evidence="7">
    <location>
        <begin position="1"/>
        <end position="83"/>
    </location>
</feature>
<dbReference type="InterPro" id="IPR014876">
    <property type="entry name" value="DEK_C"/>
</dbReference>
<feature type="region of interest" description="Disordered" evidence="7">
    <location>
        <begin position="598"/>
        <end position="622"/>
    </location>
</feature>
<feature type="compositionally biased region" description="Basic and acidic residues" evidence="7">
    <location>
        <begin position="297"/>
        <end position="321"/>
    </location>
</feature>
<feature type="domain" description="DEK-C" evidence="8">
    <location>
        <begin position="542"/>
        <end position="597"/>
    </location>
</feature>
<keyword evidence="3" id="KW-0805">Transcription regulation</keyword>
<comment type="subcellular location">
    <subcellularLocation>
        <location evidence="1">Nucleus</location>
        <location evidence="1">Nucleolus</location>
    </subcellularLocation>
</comment>
<feature type="compositionally biased region" description="Basic residues" evidence="7">
    <location>
        <begin position="333"/>
        <end position="342"/>
    </location>
</feature>
<dbReference type="Pfam" id="PF08766">
    <property type="entry name" value="DEK_C"/>
    <property type="match status" value="1"/>
</dbReference>
<comment type="caution">
    <text evidence="9">The sequence shown here is derived from an EMBL/GenBank/DDBJ whole genome shotgun (WGS) entry which is preliminary data.</text>
</comment>
<feature type="compositionally biased region" description="Basic and acidic residues" evidence="7">
    <location>
        <begin position="451"/>
        <end position="505"/>
    </location>
</feature>
<feature type="compositionally biased region" description="Acidic residues" evidence="7">
    <location>
        <begin position="266"/>
        <end position="280"/>
    </location>
</feature>
<evidence type="ECO:0000256" key="1">
    <source>
        <dbReference type="ARBA" id="ARBA00004604"/>
    </source>
</evidence>
<evidence type="ECO:0000256" key="4">
    <source>
        <dbReference type="ARBA" id="ARBA00023125"/>
    </source>
</evidence>
<feature type="compositionally biased region" description="Basic and acidic residues" evidence="7">
    <location>
        <begin position="9"/>
        <end position="21"/>
    </location>
</feature>
<evidence type="ECO:0000259" key="8">
    <source>
        <dbReference type="PROSITE" id="PS51998"/>
    </source>
</evidence>
<feature type="compositionally biased region" description="Basic and acidic residues" evidence="7">
    <location>
        <begin position="36"/>
        <end position="73"/>
    </location>
</feature>